<evidence type="ECO:0000313" key="1">
    <source>
        <dbReference type="EMBL" id="NHN89577.1"/>
    </source>
</evidence>
<dbReference type="Gene3D" id="3.30.1780.10">
    <property type="entry name" value="ornithine cyclodeaminase, domain 1"/>
    <property type="match status" value="1"/>
</dbReference>
<dbReference type="InterPro" id="IPR003462">
    <property type="entry name" value="ODC_Mu_crystall"/>
</dbReference>
<sequence>MRSYDPAETARMLPFPELVASLRTALLDYAAGKIICPERTIVTSPDQNSLLMTMPAASSDVMVTKMLTICPDNGRNSLPVIQGCVMCADAITGRLLFSLDGPTVTKRRTAAISMLGLTLLHRRSPQKVLMFGTGIQAVAHCEALSALYPGTTVMVVGRTEEKSREFCKKHNEFSLDLRPQTEETHACDVILGVTSSTEILYNTLPPSDCTVIAVGAFRPDMIEFGPTLVDGSELYVDDVVGAPAEAGDFIQAHVNWEHVQPLAAAVCTAPSREKPVFFKSVGCAAWDLAACRTARDVHHD</sequence>
<reference evidence="1 2" key="1">
    <citation type="journal article" date="2020" name="Int. J. Syst. Evol. Microbiol.">
        <title>Novel acetic acid bacteria from cider fermentations: Acetobacter conturbans sp. nov. and Acetobacter fallax sp. nov.</title>
        <authorList>
            <person name="Sombolestani A.S."/>
            <person name="Cleenwerck I."/>
            <person name="Cnockaert M."/>
            <person name="Borremans W."/>
            <person name="Wieme A.D."/>
            <person name="De Vuyst L."/>
            <person name="Vandamme P."/>
        </authorList>
    </citation>
    <scope>NUCLEOTIDE SEQUENCE [LARGE SCALE GENOMIC DNA]</scope>
    <source>
        <strain evidence="1 2">LMG 1627</strain>
    </source>
</reference>
<dbReference type="Gene3D" id="3.40.50.720">
    <property type="entry name" value="NAD(P)-binding Rossmann-like Domain"/>
    <property type="match status" value="1"/>
</dbReference>
<comment type="caution">
    <text evidence="1">The sequence shown here is derived from an EMBL/GenBank/DDBJ whole genome shotgun (WGS) entry which is preliminary data.</text>
</comment>
<name>A0ABX0K300_9PROT</name>
<dbReference type="EMBL" id="WOSY01000014">
    <property type="protein sequence ID" value="NHN89577.1"/>
    <property type="molecule type" value="Genomic_DNA"/>
</dbReference>
<proteinExistence type="predicted"/>
<dbReference type="InterPro" id="IPR023401">
    <property type="entry name" value="ODC_N"/>
</dbReference>
<accession>A0ABX0K300</accession>
<protein>
    <submittedName>
        <fullName evidence="1">Delta(1)-pyrroline-2-carboxylate reductase family protein</fullName>
    </submittedName>
</protein>
<dbReference type="PIRSF" id="PIRSF001439">
    <property type="entry name" value="CryM"/>
    <property type="match status" value="1"/>
</dbReference>
<keyword evidence="2" id="KW-1185">Reference proteome</keyword>
<dbReference type="PANTHER" id="PTHR13812">
    <property type="entry name" value="KETIMINE REDUCTASE MU-CRYSTALLIN"/>
    <property type="match status" value="1"/>
</dbReference>
<dbReference type="RefSeq" id="WP_173570910.1">
    <property type="nucleotide sequence ID" value="NZ_WOSY01000014.1"/>
</dbReference>
<dbReference type="SUPFAM" id="SSF51735">
    <property type="entry name" value="NAD(P)-binding Rossmann-fold domains"/>
    <property type="match status" value="1"/>
</dbReference>
<dbReference type="PANTHER" id="PTHR13812:SF19">
    <property type="entry name" value="KETIMINE REDUCTASE MU-CRYSTALLIN"/>
    <property type="match status" value="1"/>
</dbReference>
<dbReference type="InterPro" id="IPR036291">
    <property type="entry name" value="NAD(P)-bd_dom_sf"/>
</dbReference>
<gene>
    <name evidence="1" type="ORF">GOB81_13235</name>
</gene>
<dbReference type="Pfam" id="PF02423">
    <property type="entry name" value="OCD_Mu_crystall"/>
    <property type="match status" value="1"/>
</dbReference>
<dbReference type="NCBIfam" id="NF005603">
    <property type="entry name" value="PRK07340.1"/>
    <property type="match status" value="1"/>
</dbReference>
<organism evidence="1 2">
    <name type="scientific">Acetobacter conturbans</name>
    <dbReference type="NCBI Taxonomy" id="1737472"/>
    <lineage>
        <taxon>Bacteria</taxon>
        <taxon>Pseudomonadati</taxon>
        <taxon>Pseudomonadota</taxon>
        <taxon>Alphaproteobacteria</taxon>
        <taxon>Acetobacterales</taxon>
        <taxon>Acetobacteraceae</taxon>
        <taxon>Acetobacter</taxon>
    </lineage>
</organism>
<evidence type="ECO:0000313" key="2">
    <source>
        <dbReference type="Proteomes" id="UP000631653"/>
    </source>
</evidence>
<dbReference type="Proteomes" id="UP000631653">
    <property type="component" value="Unassembled WGS sequence"/>
</dbReference>